<feature type="chain" id="PRO_5037068916" evidence="3">
    <location>
        <begin position="34"/>
        <end position="637"/>
    </location>
</feature>
<keyword evidence="2" id="KW-0472">Membrane</keyword>
<dbReference type="InterPro" id="IPR048389">
    <property type="entry name" value="YciQ-like_C"/>
</dbReference>
<feature type="domain" description="Predicted membrane protein YciQ-like C-terminal" evidence="5">
    <location>
        <begin position="314"/>
        <end position="558"/>
    </location>
</feature>
<evidence type="ECO:0000313" key="7">
    <source>
        <dbReference type="Proteomes" id="UP000746751"/>
    </source>
</evidence>
<feature type="transmembrane region" description="Helical" evidence="2">
    <location>
        <begin position="453"/>
        <end position="474"/>
    </location>
</feature>
<feature type="coiled-coil region" evidence="1">
    <location>
        <begin position="415"/>
        <end position="442"/>
    </location>
</feature>
<feature type="transmembrane region" description="Helical" evidence="2">
    <location>
        <begin position="277"/>
        <end position="299"/>
    </location>
</feature>
<evidence type="ECO:0000259" key="4">
    <source>
        <dbReference type="Pfam" id="PF09972"/>
    </source>
</evidence>
<feature type="domain" description="DUF2207" evidence="4">
    <location>
        <begin position="42"/>
        <end position="237"/>
    </location>
</feature>
<dbReference type="Pfam" id="PF09972">
    <property type="entry name" value="DUF2207"/>
    <property type="match status" value="1"/>
</dbReference>
<keyword evidence="2" id="KW-1133">Transmembrane helix</keyword>
<keyword evidence="2" id="KW-0812">Transmembrane</keyword>
<dbReference type="Proteomes" id="UP000746751">
    <property type="component" value="Unassembled WGS sequence"/>
</dbReference>
<organism evidence="6 7">
    <name type="scientific">Collinsella ihumii</name>
    <dbReference type="NCBI Taxonomy" id="1720204"/>
    <lineage>
        <taxon>Bacteria</taxon>
        <taxon>Bacillati</taxon>
        <taxon>Actinomycetota</taxon>
        <taxon>Coriobacteriia</taxon>
        <taxon>Coriobacteriales</taxon>
        <taxon>Coriobacteriaceae</taxon>
        <taxon>Collinsella</taxon>
    </lineage>
</organism>
<proteinExistence type="predicted"/>
<dbReference type="InterPro" id="IPR018702">
    <property type="entry name" value="DUF2207"/>
</dbReference>
<evidence type="ECO:0000256" key="2">
    <source>
        <dbReference type="SAM" id="Phobius"/>
    </source>
</evidence>
<accession>A0A921INR5</accession>
<reference evidence="6" key="1">
    <citation type="journal article" date="2021" name="PeerJ">
        <title>Extensive microbial diversity within the chicken gut microbiome revealed by metagenomics and culture.</title>
        <authorList>
            <person name="Gilroy R."/>
            <person name="Ravi A."/>
            <person name="Getino M."/>
            <person name="Pursley I."/>
            <person name="Horton D.L."/>
            <person name="Alikhan N.F."/>
            <person name="Baker D."/>
            <person name="Gharbi K."/>
            <person name="Hall N."/>
            <person name="Watson M."/>
            <person name="Adriaenssens E.M."/>
            <person name="Foster-Nyarko E."/>
            <person name="Jarju S."/>
            <person name="Secka A."/>
            <person name="Antonio M."/>
            <person name="Oren A."/>
            <person name="Chaudhuri R.R."/>
            <person name="La Ragione R."/>
            <person name="Hildebrand F."/>
            <person name="Pallen M.J."/>
        </authorList>
    </citation>
    <scope>NUCLEOTIDE SEQUENCE</scope>
    <source>
        <strain evidence="6">ChiGjej2B2-7701</strain>
    </source>
</reference>
<comment type="caution">
    <text evidence="6">The sequence shown here is derived from an EMBL/GenBank/DDBJ whole genome shotgun (WGS) entry which is preliminary data.</text>
</comment>
<protein>
    <submittedName>
        <fullName evidence="6">DUF2207 domain-containing protein</fullName>
    </submittedName>
</protein>
<feature type="transmembrane region" description="Helical" evidence="2">
    <location>
        <begin position="480"/>
        <end position="503"/>
    </location>
</feature>
<feature type="signal peptide" evidence="3">
    <location>
        <begin position="1"/>
        <end position="33"/>
    </location>
</feature>
<keyword evidence="3" id="KW-0732">Signal</keyword>
<name>A0A921INR5_9ACTN</name>
<evidence type="ECO:0000256" key="3">
    <source>
        <dbReference type="SAM" id="SignalP"/>
    </source>
</evidence>
<sequence length="637" mass="68570">MSIVSGHVGLRARHVLAAVACVLCMLVPAAAYADSFEMPAVGIHATVQPDGTLAVTETRTFEFDDDINGVYWTIPASQNEQGVKSSVQISDVSVAEDGATIPFAPAQSAEAGERGVYTVSTSEDGLELKVFTPQEDGDTAQVTVSYRMTGAVMAWVDTAELYWQFVGPDWEEDSCDVELTVDFAGASASSVSDGSSLRAWAHGPLDGTVAIDEAAHAVRCAVPRVHEGEFAEVRAAFPVSWVPTLQASAEIRLDKILDEEQAWAEEANARREQARTVLAAGSVAQVGLPALFLAIIGYLKYTRGRSPKPVFQETYFRDVPSADHPAVIATFMDDGDVPNRAFVATLMKLTDDRVISLDVQTIEEDGLFGAKQRDEYRLHLVDRDAATDPIDRAALDLYFGDAADGVTEIRFDQMKDAAADDAEGYNDRVENLKAEIRAALETRMLVRTDGGSFKAVAVGIAAALFIASLVFFFATDLANLPAFIISTALLVVAVVVAMTYRVYSQEGVELRERCEALKRWLEDFTRLNEAVPGDLVLWNKLLVMAVALGVSDEVLRQLADAVPRDLREDAYGGYYYPIYWWCYPHGRLHAPTHEMNEVQTASMAEVATSLDSSGAGTGGGFSVGGSGGVGGGGGGTF</sequence>
<dbReference type="Pfam" id="PF20990">
    <property type="entry name" value="DUF2207_C"/>
    <property type="match status" value="1"/>
</dbReference>
<dbReference type="EMBL" id="DYVF01000021">
    <property type="protein sequence ID" value="HJG30287.1"/>
    <property type="molecule type" value="Genomic_DNA"/>
</dbReference>
<keyword evidence="1" id="KW-0175">Coiled coil</keyword>
<evidence type="ECO:0000256" key="1">
    <source>
        <dbReference type="SAM" id="Coils"/>
    </source>
</evidence>
<reference evidence="6" key="2">
    <citation type="submission" date="2021-09" db="EMBL/GenBank/DDBJ databases">
        <authorList>
            <person name="Gilroy R."/>
        </authorList>
    </citation>
    <scope>NUCLEOTIDE SEQUENCE</scope>
    <source>
        <strain evidence="6">ChiGjej2B2-7701</strain>
    </source>
</reference>
<dbReference type="AlphaFoldDB" id="A0A921INR5"/>
<evidence type="ECO:0000259" key="5">
    <source>
        <dbReference type="Pfam" id="PF20990"/>
    </source>
</evidence>
<gene>
    <name evidence="6" type="ORF">K8U80_02705</name>
</gene>
<evidence type="ECO:0000313" key="6">
    <source>
        <dbReference type="EMBL" id="HJG30287.1"/>
    </source>
</evidence>